<protein>
    <recommendedName>
        <fullName evidence="5">Ricin B lectin domain-containing protein</fullName>
    </recommendedName>
</protein>
<evidence type="ECO:0008006" key="5">
    <source>
        <dbReference type="Google" id="ProtNLM"/>
    </source>
</evidence>
<reference evidence="3 4" key="2">
    <citation type="submission" date="2020-03" db="EMBL/GenBank/DDBJ databases">
        <authorList>
            <person name="Ichikawa N."/>
            <person name="Kimura A."/>
            <person name="Kitahashi Y."/>
            <person name="Uohara A."/>
        </authorList>
    </citation>
    <scope>NUCLEOTIDE SEQUENCE [LARGE SCALE GENOMIC DNA]</scope>
    <source>
        <strain evidence="3 4">NBRC 107702</strain>
    </source>
</reference>
<proteinExistence type="predicted"/>
<feature type="compositionally biased region" description="Low complexity" evidence="1">
    <location>
        <begin position="28"/>
        <end position="43"/>
    </location>
</feature>
<organism evidence="3 4">
    <name type="scientific">Phytohabitans flavus</name>
    <dbReference type="NCBI Taxonomy" id="1076124"/>
    <lineage>
        <taxon>Bacteria</taxon>
        <taxon>Bacillati</taxon>
        <taxon>Actinomycetota</taxon>
        <taxon>Actinomycetes</taxon>
        <taxon>Micromonosporales</taxon>
        <taxon>Micromonosporaceae</taxon>
    </lineage>
</organism>
<keyword evidence="4" id="KW-1185">Reference proteome</keyword>
<name>A0A6F8XS84_9ACTN</name>
<evidence type="ECO:0000313" key="4">
    <source>
        <dbReference type="Proteomes" id="UP000502508"/>
    </source>
</evidence>
<feature type="region of interest" description="Disordered" evidence="1">
    <location>
        <begin position="28"/>
        <end position="75"/>
    </location>
</feature>
<gene>
    <name evidence="3" type="ORF">Pflav_031050</name>
</gene>
<evidence type="ECO:0000313" key="3">
    <source>
        <dbReference type="EMBL" id="BCB76695.1"/>
    </source>
</evidence>
<evidence type="ECO:0000256" key="2">
    <source>
        <dbReference type="SAM" id="SignalP"/>
    </source>
</evidence>
<dbReference type="AlphaFoldDB" id="A0A6F8XS84"/>
<evidence type="ECO:0000256" key="1">
    <source>
        <dbReference type="SAM" id="MobiDB-lite"/>
    </source>
</evidence>
<dbReference type="Proteomes" id="UP000502508">
    <property type="component" value="Chromosome"/>
</dbReference>
<reference evidence="3 4" key="1">
    <citation type="submission" date="2020-03" db="EMBL/GenBank/DDBJ databases">
        <title>Whole genome shotgun sequence of Phytohabitans flavus NBRC 107702.</title>
        <authorList>
            <person name="Komaki H."/>
            <person name="Tamura T."/>
        </authorList>
    </citation>
    <scope>NUCLEOTIDE SEQUENCE [LARGE SCALE GENOMIC DNA]</scope>
    <source>
        <strain evidence="3 4">NBRC 107702</strain>
    </source>
</reference>
<keyword evidence="2" id="KW-0732">Signal</keyword>
<sequence>MSRTAKRWLLGSILTVAVAATAACDSAETAGGSSAAASPSGTSAPPPATAPVPSPASSRPASPGGEGGASADNRGGRLVASDVSQLERLGIDLNVGVLIDVADDGLDRYMAVGRNGVVDFTGTERTDNTMMALKPAQVRKRDDNTKNRVVIAPPFYNEDLGSGYCVADTAPGLLKLATCAPGSAAQTWQVIPGGDSGQFELHGPKTAIRVHNGRITTRGEGYVGLQTIRFAS</sequence>
<dbReference type="KEGG" id="pfla:Pflav_031050"/>
<dbReference type="EMBL" id="AP022870">
    <property type="protein sequence ID" value="BCB76695.1"/>
    <property type="molecule type" value="Genomic_DNA"/>
</dbReference>
<feature type="signal peptide" evidence="2">
    <location>
        <begin position="1"/>
        <end position="22"/>
    </location>
</feature>
<accession>A0A6F8XS84</accession>
<feature type="compositionally biased region" description="Pro residues" evidence="1">
    <location>
        <begin position="44"/>
        <end position="54"/>
    </location>
</feature>
<feature type="chain" id="PRO_5026091368" description="Ricin B lectin domain-containing protein" evidence="2">
    <location>
        <begin position="23"/>
        <end position="232"/>
    </location>
</feature>
<dbReference type="PROSITE" id="PS51257">
    <property type="entry name" value="PROKAR_LIPOPROTEIN"/>
    <property type="match status" value="1"/>
</dbReference>